<dbReference type="Gene3D" id="2.30.40.10">
    <property type="entry name" value="Urease, subunit C, domain 1"/>
    <property type="match status" value="1"/>
</dbReference>
<feature type="signal peptide" evidence="1">
    <location>
        <begin position="1"/>
        <end position="23"/>
    </location>
</feature>
<dbReference type="CDD" id="cd01299">
    <property type="entry name" value="Met_dep_hydrolase_A"/>
    <property type="match status" value="1"/>
</dbReference>
<dbReference type="Pfam" id="PF01979">
    <property type="entry name" value="Amidohydro_1"/>
    <property type="match status" value="1"/>
</dbReference>
<dbReference type="AlphaFoldDB" id="A0A501PBN3"/>
<keyword evidence="3" id="KW-0378">Hydrolase</keyword>
<gene>
    <name evidence="3" type="ORF">FIV46_16185</name>
</gene>
<dbReference type="PANTHER" id="PTHR43135:SF3">
    <property type="entry name" value="ALPHA-D-RIBOSE 1-METHYLPHOSPHONATE 5-TRIPHOSPHATE DIPHOSPHATASE"/>
    <property type="match status" value="1"/>
</dbReference>
<keyword evidence="4" id="KW-1185">Reference proteome</keyword>
<dbReference type="InterPro" id="IPR006680">
    <property type="entry name" value="Amidohydro-rel"/>
</dbReference>
<dbReference type="InterPro" id="IPR011059">
    <property type="entry name" value="Metal-dep_hydrolase_composite"/>
</dbReference>
<dbReference type="GO" id="GO:0016810">
    <property type="term" value="F:hydrolase activity, acting on carbon-nitrogen (but not peptide) bonds"/>
    <property type="evidence" value="ECO:0007669"/>
    <property type="project" value="InterPro"/>
</dbReference>
<dbReference type="EMBL" id="VFIY01000018">
    <property type="protein sequence ID" value="TPD57645.1"/>
    <property type="molecule type" value="Genomic_DNA"/>
</dbReference>
<evidence type="ECO:0000313" key="4">
    <source>
        <dbReference type="Proteomes" id="UP000319148"/>
    </source>
</evidence>
<name>A0A501PBN3_9PROT</name>
<proteinExistence type="predicted"/>
<dbReference type="SUPFAM" id="SSF51556">
    <property type="entry name" value="Metallo-dependent hydrolases"/>
    <property type="match status" value="1"/>
</dbReference>
<dbReference type="OrthoDB" id="9782972at2"/>
<dbReference type="Gene3D" id="3.20.20.140">
    <property type="entry name" value="Metal-dependent hydrolases"/>
    <property type="match status" value="1"/>
</dbReference>
<dbReference type="Proteomes" id="UP000319148">
    <property type="component" value="Unassembled WGS sequence"/>
</dbReference>
<keyword evidence="1" id="KW-0732">Signal</keyword>
<evidence type="ECO:0000259" key="2">
    <source>
        <dbReference type="Pfam" id="PF01979"/>
    </source>
</evidence>
<organism evidence="3 4">
    <name type="scientific">Emcibacter nanhaiensis</name>
    <dbReference type="NCBI Taxonomy" id="1505037"/>
    <lineage>
        <taxon>Bacteria</taxon>
        <taxon>Pseudomonadati</taxon>
        <taxon>Pseudomonadota</taxon>
        <taxon>Alphaproteobacteria</taxon>
        <taxon>Emcibacterales</taxon>
        <taxon>Emcibacteraceae</taxon>
        <taxon>Emcibacter</taxon>
    </lineage>
</organism>
<dbReference type="InterPro" id="IPR051781">
    <property type="entry name" value="Metallo-dep_Hydrolase"/>
</dbReference>
<sequence>MTPFKTALGALALVLLTPFVALAGDSYQIIHAGTLLADARDKVKTEQTILVRNDVITAVRDGYLTAADFDGVEDAAIIDLKDKFVMPGMIDSHTHVTGELGKNNRIEEVTLTEADLGIHGVLFGKRILAAGFTTIRNVGGPRDGIFALRDGIRDGFVEGPRILSAGYTISPLGGHGDTNGYRKGVIEPNSGICNGADDCRRAVRDQVKFGADVIKFVATGGVLSNIAAGTGQQFTDAEQKAIVETAHTMGRKVAAHAHNADGINAALRAGVDSIEHGTYLDKESIRLFKKTGAYHVPTVLAGITAAEMADVPGVLSPAQADKARRVGPAIMDALSRSYKGGVKIAFGTDSGVSKHGINGRELELMVQAGMPERAVLVAATVSAADLLGISDIAGTISVGKSADIIAADANPLDNISTLRKPAFVMARGRVFTGGE</sequence>
<comment type="caution">
    <text evidence="3">The sequence shown here is derived from an EMBL/GenBank/DDBJ whole genome shotgun (WGS) entry which is preliminary data.</text>
</comment>
<evidence type="ECO:0000313" key="3">
    <source>
        <dbReference type="EMBL" id="TPD57645.1"/>
    </source>
</evidence>
<dbReference type="RefSeq" id="WP_139941960.1">
    <property type="nucleotide sequence ID" value="NZ_JBHSYP010000005.1"/>
</dbReference>
<reference evidence="4" key="1">
    <citation type="submission" date="2019-06" db="EMBL/GenBank/DDBJ databases">
        <title>The complete genome of Emcibacter congregatus ZYLT.</title>
        <authorList>
            <person name="Zhao Z."/>
        </authorList>
    </citation>
    <scope>NUCLEOTIDE SEQUENCE [LARGE SCALE GENOMIC DNA]</scope>
    <source>
        <strain evidence="4">MCCC 1A06723</strain>
    </source>
</reference>
<dbReference type="InterPro" id="IPR057744">
    <property type="entry name" value="OTAase-like"/>
</dbReference>
<feature type="domain" description="Amidohydrolase-related" evidence="2">
    <location>
        <begin position="84"/>
        <end position="429"/>
    </location>
</feature>
<protein>
    <submittedName>
        <fullName evidence="3">Amidohydrolase family protein</fullName>
    </submittedName>
</protein>
<dbReference type="PANTHER" id="PTHR43135">
    <property type="entry name" value="ALPHA-D-RIBOSE 1-METHYLPHOSPHONATE 5-TRIPHOSPHATE DIPHOSPHATASE"/>
    <property type="match status" value="1"/>
</dbReference>
<accession>A0A501PBN3</accession>
<dbReference type="SUPFAM" id="SSF51338">
    <property type="entry name" value="Composite domain of metallo-dependent hydrolases"/>
    <property type="match status" value="1"/>
</dbReference>
<feature type="chain" id="PRO_5021323407" evidence="1">
    <location>
        <begin position="24"/>
        <end position="435"/>
    </location>
</feature>
<evidence type="ECO:0000256" key="1">
    <source>
        <dbReference type="SAM" id="SignalP"/>
    </source>
</evidence>
<dbReference type="InterPro" id="IPR032466">
    <property type="entry name" value="Metal_Hydrolase"/>
</dbReference>